<dbReference type="Proteomes" id="UP001164929">
    <property type="component" value="Chromosome 15"/>
</dbReference>
<comment type="caution">
    <text evidence="1">The sequence shown here is derived from an EMBL/GenBank/DDBJ whole genome shotgun (WGS) entry which is preliminary data.</text>
</comment>
<dbReference type="AlphaFoldDB" id="A0AAD6LRC7"/>
<accession>A0AAD6LRC7</accession>
<protein>
    <submittedName>
        <fullName evidence="1">Uncharacterized protein</fullName>
    </submittedName>
</protein>
<gene>
    <name evidence="1" type="ORF">NC653_035513</name>
</gene>
<evidence type="ECO:0000313" key="2">
    <source>
        <dbReference type="Proteomes" id="UP001164929"/>
    </source>
</evidence>
<keyword evidence="2" id="KW-1185">Reference proteome</keyword>
<name>A0AAD6LRC7_9ROSI</name>
<sequence length="44" mass="4979">MRYKNPLFYKTAATRGGQKKSPIPGFPSSLLFKLLLPNPRAEED</sequence>
<proteinExistence type="predicted"/>
<evidence type="ECO:0000313" key="1">
    <source>
        <dbReference type="EMBL" id="KAJ6971264.1"/>
    </source>
</evidence>
<organism evidence="1 2">
    <name type="scientific">Populus alba x Populus x berolinensis</name>
    <dbReference type="NCBI Taxonomy" id="444605"/>
    <lineage>
        <taxon>Eukaryota</taxon>
        <taxon>Viridiplantae</taxon>
        <taxon>Streptophyta</taxon>
        <taxon>Embryophyta</taxon>
        <taxon>Tracheophyta</taxon>
        <taxon>Spermatophyta</taxon>
        <taxon>Magnoliopsida</taxon>
        <taxon>eudicotyledons</taxon>
        <taxon>Gunneridae</taxon>
        <taxon>Pentapetalae</taxon>
        <taxon>rosids</taxon>
        <taxon>fabids</taxon>
        <taxon>Malpighiales</taxon>
        <taxon>Salicaceae</taxon>
        <taxon>Saliceae</taxon>
        <taxon>Populus</taxon>
    </lineage>
</organism>
<reference evidence="1" key="1">
    <citation type="journal article" date="2023" name="Mol. Ecol. Resour.">
        <title>Chromosome-level genome assembly of a triploid poplar Populus alba 'Berolinensis'.</title>
        <authorList>
            <person name="Chen S."/>
            <person name="Yu Y."/>
            <person name="Wang X."/>
            <person name="Wang S."/>
            <person name="Zhang T."/>
            <person name="Zhou Y."/>
            <person name="He R."/>
            <person name="Meng N."/>
            <person name="Wang Y."/>
            <person name="Liu W."/>
            <person name="Liu Z."/>
            <person name="Liu J."/>
            <person name="Guo Q."/>
            <person name="Huang H."/>
            <person name="Sederoff R.R."/>
            <person name="Wang G."/>
            <person name="Qu G."/>
            <person name="Chen S."/>
        </authorList>
    </citation>
    <scope>NUCLEOTIDE SEQUENCE</scope>
    <source>
        <strain evidence="1">SC-2020</strain>
    </source>
</reference>
<dbReference type="EMBL" id="JAQIZT010000015">
    <property type="protein sequence ID" value="KAJ6971264.1"/>
    <property type="molecule type" value="Genomic_DNA"/>
</dbReference>